<dbReference type="Proteomes" id="UP000254841">
    <property type="component" value="Unassembled WGS sequence"/>
</dbReference>
<evidence type="ECO:0000313" key="1">
    <source>
        <dbReference type="EMBL" id="STO97238.1"/>
    </source>
</evidence>
<gene>
    <name evidence="1" type="ORF">NCTC12410_01063</name>
</gene>
<evidence type="ECO:0000313" key="2">
    <source>
        <dbReference type="Proteomes" id="UP000254841"/>
    </source>
</evidence>
<dbReference type="AlphaFoldDB" id="A0A377J4D8"/>
<dbReference type="GO" id="GO:0004519">
    <property type="term" value="F:endonuclease activity"/>
    <property type="evidence" value="ECO:0007669"/>
    <property type="project" value="UniProtKB-KW"/>
</dbReference>
<accession>A0A377J4D8</accession>
<keyword evidence="1" id="KW-0540">Nuclease</keyword>
<name>A0A377J4D8_9HELI</name>
<organism evidence="1 2">
    <name type="scientific">Helicobacter canis</name>
    <dbReference type="NCBI Taxonomy" id="29419"/>
    <lineage>
        <taxon>Bacteria</taxon>
        <taxon>Pseudomonadati</taxon>
        <taxon>Campylobacterota</taxon>
        <taxon>Epsilonproteobacteria</taxon>
        <taxon>Campylobacterales</taxon>
        <taxon>Helicobacteraceae</taxon>
        <taxon>Helicobacter</taxon>
    </lineage>
</organism>
<protein>
    <submittedName>
        <fullName evidence="1">Type II R-M system restriction endonuclease</fullName>
    </submittedName>
</protein>
<keyword evidence="1" id="KW-0378">Hydrolase</keyword>
<dbReference type="EMBL" id="UGHV01000001">
    <property type="protein sequence ID" value="STO97238.1"/>
    <property type="molecule type" value="Genomic_DNA"/>
</dbReference>
<keyword evidence="1" id="KW-0255">Endonuclease</keyword>
<reference evidence="1 2" key="1">
    <citation type="submission" date="2018-06" db="EMBL/GenBank/DDBJ databases">
        <authorList>
            <consortium name="Pathogen Informatics"/>
            <person name="Doyle S."/>
        </authorList>
    </citation>
    <scope>NUCLEOTIDE SEQUENCE [LARGE SCALE GENOMIC DNA]</scope>
    <source>
        <strain evidence="1 2">NCTC12410</strain>
    </source>
</reference>
<proteinExistence type="predicted"/>
<sequence>MTAKQNVLPNLLVEIVEFLQQQNLHLSQQSRDGQINSAFNEDEIFNLLDSSFAINRPNMQRDFSVMGGF</sequence>